<keyword evidence="2 4" id="KW-0238">DNA-binding</keyword>
<keyword evidence="7" id="KW-1185">Reference proteome</keyword>
<dbReference type="Gene3D" id="1.10.357.10">
    <property type="entry name" value="Tetracycline Repressor, domain 2"/>
    <property type="match status" value="1"/>
</dbReference>
<evidence type="ECO:0000259" key="5">
    <source>
        <dbReference type="PROSITE" id="PS50977"/>
    </source>
</evidence>
<keyword evidence="1" id="KW-0805">Transcription regulation</keyword>
<feature type="domain" description="HTH tetR-type" evidence="5">
    <location>
        <begin position="12"/>
        <end position="72"/>
    </location>
</feature>
<evidence type="ECO:0000256" key="4">
    <source>
        <dbReference type="PROSITE-ProRule" id="PRU00335"/>
    </source>
</evidence>
<dbReference type="PANTHER" id="PTHR47506">
    <property type="entry name" value="TRANSCRIPTIONAL REGULATORY PROTEIN"/>
    <property type="match status" value="1"/>
</dbReference>
<organism evidence="6 7">
    <name type="scientific">Rhodococcus sovatensis</name>
    <dbReference type="NCBI Taxonomy" id="1805840"/>
    <lineage>
        <taxon>Bacteria</taxon>
        <taxon>Bacillati</taxon>
        <taxon>Actinomycetota</taxon>
        <taxon>Actinomycetes</taxon>
        <taxon>Mycobacteriales</taxon>
        <taxon>Nocardiaceae</taxon>
        <taxon>Rhodococcus</taxon>
    </lineage>
</organism>
<proteinExistence type="predicted"/>
<evidence type="ECO:0000313" key="6">
    <source>
        <dbReference type="EMBL" id="WXG68945.1"/>
    </source>
</evidence>
<feature type="DNA-binding region" description="H-T-H motif" evidence="4">
    <location>
        <begin position="35"/>
        <end position="54"/>
    </location>
</feature>
<dbReference type="Pfam" id="PF21993">
    <property type="entry name" value="TetR_C_13_2"/>
    <property type="match status" value="1"/>
</dbReference>
<dbReference type="Pfam" id="PF00440">
    <property type="entry name" value="TetR_N"/>
    <property type="match status" value="1"/>
</dbReference>
<dbReference type="SUPFAM" id="SSF46689">
    <property type="entry name" value="Homeodomain-like"/>
    <property type="match status" value="1"/>
</dbReference>
<keyword evidence="3" id="KW-0804">Transcription</keyword>
<evidence type="ECO:0000256" key="1">
    <source>
        <dbReference type="ARBA" id="ARBA00023015"/>
    </source>
</evidence>
<dbReference type="PANTHER" id="PTHR47506:SF1">
    <property type="entry name" value="HTH-TYPE TRANSCRIPTIONAL REGULATOR YJDC"/>
    <property type="match status" value="1"/>
</dbReference>
<accession>A0ABZ2PKZ9</accession>
<dbReference type="InterPro" id="IPR036271">
    <property type="entry name" value="Tet_transcr_reg_TetR-rel_C_sf"/>
</dbReference>
<dbReference type="EMBL" id="CP147846">
    <property type="protein sequence ID" value="WXG68945.1"/>
    <property type="molecule type" value="Genomic_DNA"/>
</dbReference>
<evidence type="ECO:0000313" key="7">
    <source>
        <dbReference type="Proteomes" id="UP001432000"/>
    </source>
</evidence>
<dbReference type="InterPro" id="IPR009057">
    <property type="entry name" value="Homeodomain-like_sf"/>
</dbReference>
<name>A0ABZ2PKZ9_9NOCA</name>
<dbReference type="SUPFAM" id="SSF48498">
    <property type="entry name" value="Tetracyclin repressor-like, C-terminal domain"/>
    <property type="match status" value="1"/>
</dbReference>
<dbReference type="PROSITE" id="PS50977">
    <property type="entry name" value="HTH_TETR_2"/>
    <property type="match status" value="1"/>
</dbReference>
<protein>
    <submittedName>
        <fullName evidence="6">TetR/AcrR family transcriptional regulator</fullName>
    </submittedName>
</protein>
<dbReference type="RefSeq" id="WP_338889472.1">
    <property type="nucleotide sequence ID" value="NZ_CP147846.1"/>
</dbReference>
<dbReference type="InterPro" id="IPR054156">
    <property type="entry name" value="YxaF_TetR_C"/>
</dbReference>
<reference evidence="6 7" key="1">
    <citation type="submission" date="2024-03" db="EMBL/GenBank/DDBJ databases">
        <title>Natural products discovery in diverse microorganisms through a two-stage MS feature dereplication strategy.</title>
        <authorList>
            <person name="Zhang R."/>
        </authorList>
    </citation>
    <scope>NUCLEOTIDE SEQUENCE [LARGE SCALE GENOMIC DNA]</scope>
    <source>
        <strain evidence="6 7">18930</strain>
    </source>
</reference>
<dbReference type="Proteomes" id="UP001432000">
    <property type="component" value="Chromosome"/>
</dbReference>
<evidence type="ECO:0000256" key="3">
    <source>
        <dbReference type="ARBA" id="ARBA00023163"/>
    </source>
</evidence>
<gene>
    <name evidence="6" type="ORF">WDS16_27885</name>
</gene>
<sequence length="202" mass="21909">MSRDLPRTAKGRRTRAAIVDAAAAMMYVRGVAGTTLDDVLDASETGKSQLYYYFSDKSDLVEAVVARQLERVLAAQPLLAHIDSVEDIDAWAREVVRNHEQPGGPFSCPLGSLAAELKNDVAFVPSLDAAFRRWAQPLEAGLRRMTERGELEVEADPAALADTLIAALQGGMLLARIAGDVQPLRDVLDAAVAAIRKRRIET</sequence>
<evidence type="ECO:0000256" key="2">
    <source>
        <dbReference type="ARBA" id="ARBA00023125"/>
    </source>
</evidence>
<dbReference type="InterPro" id="IPR001647">
    <property type="entry name" value="HTH_TetR"/>
</dbReference>